<dbReference type="PANTHER" id="PTHR36746">
    <property type="entry name" value="BNAC04G51760D PROTEIN"/>
    <property type="match status" value="1"/>
</dbReference>
<dbReference type="PANTHER" id="PTHR36746:SF3">
    <property type="entry name" value="DUF4005 DOMAIN-CONTAINING PROTEIN"/>
    <property type="match status" value="1"/>
</dbReference>
<protein>
    <submittedName>
        <fullName evidence="2">Uncharacterized protein</fullName>
    </submittedName>
</protein>
<organism evidence="2 3">
    <name type="scientific">Malus domestica</name>
    <name type="common">Apple</name>
    <name type="synonym">Pyrus malus</name>
    <dbReference type="NCBI Taxonomy" id="3750"/>
    <lineage>
        <taxon>Eukaryota</taxon>
        <taxon>Viridiplantae</taxon>
        <taxon>Streptophyta</taxon>
        <taxon>Embryophyta</taxon>
        <taxon>Tracheophyta</taxon>
        <taxon>Spermatophyta</taxon>
        <taxon>Magnoliopsida</taxon>
        <taxon>eudicotyledons</taxon>
        <taxon>Gunneridae</taxon>
        <taxon>Pentapetalae</taxon>
        <taxon>rosids</taxon>
        <taxon>fabids</taxon>
        <taxon>Rosales</taxon>
        <taxon>Rosaceae</taxon>
        <taxon>Amygdaloideae</taxon>
        <taxon>Maleae</taxon>
        <taxon>Malus</taxon>
    </lineage>
</organism>
<name>A0A498K1H6_MALDO</name>
<evidence type="ECO:0000256" key="1">
    <source>
        <dbReference type="SAM" id="MobiDB-lite"/>
    </source>
</evidence>
<feature type="compositionally biased region" description="Basic and acidic residues" evidence="1">
    <location>
        <begin position="330"/>
        <end position="344"/>
    </location>
</feature>
<comment type="caution">
    <text evidence="2">The sequence shown here is derived from an EMBL/GenBank/DDBJ whole genome shotgun (WGS) entry which is preliminary data.</text>
</comment>
<dbReference type="EMBL" id="RDQH01000330">
    <property type="protein sequence ID" value="RXI02019.1"/>
    <property type="molecule type" value="Genomic_DNA"/>
</dbReference>
<proteinExistence type="predicted"/>
<dbReference type="AlphaFoldDB" id="A0A498K1H6"/>
<reference evidence="2 3" key="1">
    <citation type="submission" date="2018-10" db="EMBL/GenBank/DDBJ databases">
        <title>A high-quality apple genome assembly.</title>
        <authorList>
            <person name="Hu J."/>
        </authorList>
    </citation>
    <scope>NUCLEOTIDE SEQUENCE [LARGE SCALE GENOMIC DNA]</scope>
    <source>
        <strain evidence="3">cv. HFTH1</strain>
        <tissue evidence="2">Young leaf</tissue>
    </source>
</reference>
<accession>A0A498K1H6</accession>
<feature type="region of interest" description="Disordered" evidence="1">
    <location>
        <begin position="311"/>
        <end position="346"/>
    </location>
</feature>
<sequence length="437" mass="50003">MGKSQHSSNSKCLCKKVFSSPCPICKLAATPNHVSVPGKREHKANMIPTTQVPAEPSHAKARSKVEKQKSKLVPQLTKTNRTVSLGYNDAFSNYINRARLRIQAMSNVGMEKIASRSTDDEYDARKEDNTKDAFSDYINRAKMRIRKTSSIGSRKIFSFKREVSIAQNPSISARKSSVLLAQFEKWWQQLMYQPHRRKGRPRKRCLRQPRFLLSRVTLMLFQKLKSKSQSRGTTYKRKWDRNLDDSDAFSNNINHARIKIRAVSNVGMENIASGSTDDGNDTKKEDMAKDTSFICCSTCQEHDHRNHRFSYRQQDPVPASHTPKPSLLSHDQKAKKANDHKKPMSEVQKLATNDGFSDYIKRTKMKIRTRTNFGGWNRSASNSNLDDVHVHVAKNEDHTRDIFSEYINRVKIKIRKTTTGIGSSRKSFKGEHVRETG</sequence>
<evidence type="ECO:0000313" key="2">
    <source>
        <dbReference type="EMBL" id="RXI02019.1"/>
    </source>
</evidence>
<keyword evidence="3" id="KW-1185">Reference proteome</keyword>
<gene>
    <name evidence="2" type="ORF">DVH24_015368</name>
</gene>
<evidence type="ECO:0000313" key="3">
    <source>
        <dbReference type="Proteomes" id="UP000290289"/>
    </source>
</evidence>
<dbReference type="Proteomes" id="UP000290289">
    <property type="component" value="Chromosome 4"/>
</dbReference>